<dbReference type="Gene3D" id="3.30.1330.30">
    <property type="match status" value="1"/>
</dbReference>
<comment type="similarity">
    <text evidence="2">Belongs to the eukaryotic ribosomal protein eL8 family.</text>
</comment>
<feature type="chain" id="PRO_5042006829" description="60S ribosomal protein L7a" evidence="3">
    <location>
        <begin position="21"/>
        <end position="239"/>
    </location>
</feature>
<evidence type="ECO:0000313" key="4">
    <source>
        <dbReference type="EMBL" id="KAI3935474.1"/>
    </source>
</evidence>
<accession>A0AAD4XPW8</accession>
<evidence type="ECO:0000256" key="2">
    <source>
        <dbReference type="RuleBase" id="RU367042"/>
    </source>
</evidence>
<evidence type="ECO:0000256" key="3">
    <source>
        <dbReference type="SAM" id="SignalP"/>
    </source>
</evidence>
<evidence type="ECO:0000313" key="5">
    <source>
        <dbReference type="Proteomes" id="UP001202328"/>
    </source>
</evidence>
<proteinExistence type="inferred from homology"/>
<protein>
    <recommendedName>
        <fullName evidence="2">60S ribosomal protein L7a</fullName>
    </recommendedName>
</protein>
<comment type="function">
    <text evidence="2">Component of the ribosome.</text>
</comment>
<dbReference type="EMBL" id="JAJJMB010006268">
    <property type="protein sequence ID" value="KAI3935474.1"/>
    <property type="molecule type" value="Genomic_DNA"/>
</dbReference>
<dbReference type="InterPro" id="IPR029064">
    <property type="entry name" value="Ribosomal_eL30-like_sf"/>
</dbReference>
<keyword evidence="1 2" id="KW-0689">Ribosomal protein</keyword>
<dbReference type="PANTHER" id="PTHR23105">
    <property type="entry name" value="RIBOSOMAL PROTEIN L7AE FAMILY MEMBER"/>
    <property type="match status" value="1"/>
</dbReference>
<gene>
    <name evidence="4" type="ORF">MKW98_027614</name>
</gene>
<comment type="caution">
    <text evidence="4">The sequence shown here is derived from an EMBL/GenBank/DDBJ whole genome shotgun (WGS) entry which is preliminary data.</text>
</comment>
<organism evidence="4 5">
    <name type="scientific">Papaver atlanticum</name>
    <dbReference type="NCBI Taxonomy" id="357466"/>
    <lineage>
        <taxon>Eukaryota</taxon>
        <taxon>Viridiplantae</taxon>
        <taxon>Streptophyta</taxon>
        <taxon>Embryophyta</taxon>
        <taxon>Tracheophyta</taxon>
        <taxon>Spermatophyta</taxon>
        <taxon>Magnoliopsida</taxon>
        <taxon>Ranunculales</taxon>
        <taxon>Papaveraceae</taxon>
        <taxon>Papaveroideae</taxon>
        <taxon>Papaver</taxon>
    </lineage>
</organism>
<dbReference type="GO" id="GO:0003723">
    <property type="term" value="F:RNA binding"/>
    <property type="evidence" value="ECO:0007669"/>
    <property type="project" value="UniProtKB-UniRule"/>
</dbReference>
<dbReference type="InterPro" id="IPR001921">
    <property type="entry name" value="Ribosomal_eL8_euk"/>
</dbReference>
<name>A0AAD4XPW8_9MAGN</name>
<dbReference type="AlphaFoldDB" id="A0AAD4XPW8"/>
<keyword evidence="2" id="KW-0687">Ribonucleoprotein</keyword>
<dbReference type="GO" id="GO:0022625">
    <property type="term" value="C:cytosolic large ribosomal subunit"/>
    <property type="evidence" value="ECO:0007669"/>
    <property type="project" value="UniProtKB-UniRule"/>
</dbReference>
<evidence type="ECO:0000256" key="1">
    <source>
        <dbReference type="ARBA" id="ARBA00022980"/>
    </source>
</evidence>
<keyword evidence="3" id="KW-0732">Signal</keyword>
<keyword evidence="5" id="KW-1185">Reference proteome</keyword>
<reference evidence="4" key="1">
    <citation type="submission" date="2022-04" db="EMBL/GenBank/DDBJ databases">
        <title>A functionally conserved STORR gene fusion in Papaver species that diverged 16.8 million years ago.</title>
        <authorList>
            <person name="Catania T."/>
        </authorList>
    </citation>
    <scope>NUCLEOTIDE SEQUENCE</scope>
    <source>
        <strain evidence="4">S-188037</strain>
    </source>
</reference>
<dbReference type="Proteomes" id="UP001202328">
    <property type="component" value="Unassembled WGS sequence"/>
</dbReference>
<feature type="signal peptide" evidence="3">
    <location>
        <begin position="1"/>
        <end position="20"/>
    </location>
</feature>
<dbReference type="PRINTS" id="PR00882">
    <property type="entry name" value="RIBOSOMALL7A"/>
</dbReference>
<dbReference type="InterPro" id="IPR050257">
    <property type="entry name" value="eL8/uL1-like"/>
</dbReference>
<sequence length="239" mass="27050">MRTDVTLELLELNIVLVVLASEHTGPGVEKTHDYDEKQSRTTSPVSLSGFGAPKIGVKAPDLHRFVKWPKVVRIQRQRRRILEQRLKVPPTLNQFTKTLDKNLATNLFKMLLKYRPEDKAAKKERLLKRAQAESEGKTVEAKKPIVVKYGLNHITYLSAVVNSGFTRCLSWCNVAICASLQAMLLCFLHKQLLFSSFFFQLKSPGNLYKPTPVEEMSTSENPNSIVWKGRYGAQQGCCS</sequence>